<protein>
    <submittedName>
        <fullName evidence="1">DUF2490 domain-containing protein</fullName>
    </submittedName>
</protein>
<dbReference type="InterPro" id="IPR019619">
    <property type="entry name" value="DUF2490"/>
</dbReference>
<reference evidence="1 2" key="1">
    <citation type="submission" date="2019-04" db="EMBL/GenBank/DDBJ databases">
        <title>Niastella caeni sp. nov., isolated from activated sludge.</title>
        <authorList>
            <person name="Sheng M."/>
        </authorList>
    </citation>
    <scope>NUCLEOTIDE SEQUENCE [LARGE SCALE GENOMIC DNA]</scope>
    <source>
        <strain evidence="1 2">HX-2-15</strain>
    </source>
</reference>
<dbReference type="AlphaFoldDB" id="A0A4S8HQX7"/>
<evidence type="ECO:0000313" key="2">
    <source>
        <dbReference type="Proteomes" id="UP000306918"/>
    </source>
</evidence>
<accession>A0A4S8HQX7</accession>
<comment type="caution">
    <text evidence="1">The sequence shown here is derived from an EMBL/GenBank/DDBJ whole genome shotgun (WGS) entry which is preliminary data.</text>
</comment>
<proteinExistence type="predicted"/>
<gene>
    <name evidence="1" type="ORF">FAM09_20260</name>
</gene>
<organism evidence="1 2">
    <name type="scientific">Niastella caeni</name>
    <dbReference type="NCBI Taxonomy" id="2569763"/>
    <lineage>
        <taxon>Bacteria</taxon>
        <taxon>Pseudomonadati</taxon>
        <taxon>Bacteroidota</taxon>
        <taxon>Chitinophagia</taxon>
        <taxon>Chitinophagales</taxon>
        <taxon>Chitinophagaceae</taxon>
        <taxon>Niastella</taxon>
    </lineage>
</organism>
<keyword evidence="2" id="KW-1185">Reference proteome</keyword>
<dbReference type="EMBL" id="STFF01000005">
    <property type="protein sequence ID" value="THU37281.1"/>
    <property type="molecule type" value="Genomic_DNA"/>
</dbReference>
<dbReference type="Proteomes" id="UP000306918">
    <property type="component" value="Unassembled WGS sequence"/>
</dbReference>
<name>A0A4S8HQX7_9BACT</name>
<sequence>MSFYKQLILMMVGMITGYCSRSQVALSGWATTNNQIAFTRKVIYQLEASVRTDPKRQQLQTFLFRTGAFIQFSNRWSLGGGYCLIDNRRTISGITGYAVEHQALEQVWFTHPVNIGSRLHQHRTQMRHRLRLENRFLPRLEQANNSLKRTGTSFANRLRYQIREQIPLVSTTNDFEKGMYLILQNEFFFNISGQRYVNGKVFDQNRSLVATGYRFNRKLDLELSYMLRVVKDASNRNTRENILQVTAFSRL</sequence>
<dbReference type="OrthoDB" id="1118734at2"/>
<dbReference type="Pfam" id="PF10677">
    <property type="entry name" value="DUF2490"/>
    <property type="match status" value="1"/>
</dbReference>
<evidence type="ECO:0000313" key="1">
    <source>
        <dbReference type="EMBL" id="THU37281.1"/>
    </source>
</evidence>